<dbReference type="GO" id="GO:0016853">
    <property type="term" value="F:isomerase activity"/>
    <property type="evidence" value="ECO:0007669"/>
    <property type="project" value="InterPro"/>
</dbReference>
<dbReference type="InterPro" id="IPR008183">
    <property type="entry name" value="Aldose_1/G6P_1-epimerase"/>
</dbReference>
<proteinExistence type="predicted"/>
<evidence type="ECO:0000313" key="1">
    <source>
        <dbReference type="EMBL" id="KRO14048.1"/>
    </source>
</evidence>
<dbReference type="Pfam" id="PF01263">
    <property type="entry name" value="Aldose_epim"/>
    <property type="match status" value="1"/>
</dbReference>
<dbReference type="AlphaFoldDB" id="A0A0R2MPH9"/>
<sequence length="291" mass="32498">MATVELKNKKISAVISLLGAEIQSVTRTDDGFDYIWNDTTGKYWGRHAPVLFPIIGQINQNTYYFDGNKYGLTQHGFLRDQTFEIVSQSQDAVVLKSAANADTKAKFPFDYQVTISYQLDDSALKVEFNVENLDQKTMYYSLGLHPGFNTTGDFANYRLKFDPAVTELENQEVDPAPLLSGKTHMVKLTNGEYALNHDKLDAGLIVFSAKGLKHVQLVSAEAKHAVELNLNDFPYFAIWSPEKKNADFVCVEPFNGLPDVYGDPEQLQDKKAVNTLAAGKTDVFGTEIKFS</sequence>
<keyword evidence="2" id="KW-1185">Reference proteome</keyword>
<dbReference type="InterPro" id="IPR014718">
    <property type="entry name" value="GH-type_carb-bd"/>
</dbReference>
<dbReference type="PANTHER" id="PTHR11122">
    <property type="entry name" value="APOSPORY-ASSOCIATED PROTEIN C-RELATED"/>
    <property type="match status" value="1"/>
</dbReference>
<accession>A0A0R2MPH9</accession>
<dbReference type="OrthoDB" id="9795355at2"/>
<comment type="caution">
    <text evidence="1">The sequence shown here is derived from an EMBL/GenBank/DDBJ whole genome shotgun (WGS) entry which is preliminary data.</text>
</comment>
<dbReference type="SUPFAM" id="SSF74650">
    <property type="entry name" value="Galactose mutarotase-like"/>
    <property type="match status" value="1"/>
</dbReference>
<dbReference type="PATRIC" id="fig|942150.3.peg.1959"/>
<organism evidence="1 2">
    <name type="scientific">Lactiplantibacillus xiangfangensis</name>
    <dbReference type="NCBI Taxonomy" id="942150"/>
    <lineage>
        <taxon>Bacteria</taxon>
        <taxon>Bacillati</taxon>
        <taxon>Bacillota</taxon>
        <taxon>Bacilli</taxon>
        <taxon>Lactobacillales</taxon>
        <taxon>Lactobacillaceae</taxon>
        <taxon>Lactiplantibacillus</taxon>
    </lineage>
</organism>
<dbReference type="GO" id="GO:0030246">
    <property type="term" value="F:carbohydrate binding"/>
    <property type="evidence" value="ECO:0007669"/>
    <property type="project" value="InterPro"/>
</dbReference>
<protein>
    <submittedName>
        <fullName evidence="1">Galactose mutarotase related enzyme</fullName>
    </submittedName>
</protein>
<gene>
    <name evidence="1" type="ORF">IV64_GL001885</name>
</gene>
<dbReference type="RefSeq" id="WP_057705659.1">
    <property type="nucleotide sequence ID" value="NZ_JQCL01000029.1"/>
</dbReference>
<dbReference type="STRING" id="942150.IV64_GL001885"/>
<dbReference type="Proteomes" id="UP000051783">
    <property type="component" value="Unassembled WGS sequence"/>
</dbReference>
<dbReference type="Gene3D" id="2.70.98.10">
    <property type="match status" value="1"/>
</dbReference>
<reference evidence="1 2" key="1">
    <citation type="journal article" date="2015" name="Genome Announc.">
        <title>Expanding the biotechnology potential of lactobacilli through comparative genomics of 213 strains and associated genera.</title>
        <authorList>
            <person name="Sun Z."/>
            <person name="Harris H.M."/>
            <person name="McCann A."/>
            <person name="Guo C."/>
            <person name="Argimon S."/>
            <person name="Zhang W."/>
            <person name="Yang X."/>
            <person name="Jeffery I.B."/>
            <person name="Cooney J.C."/>
            <person name="Kagawa T.F."/>
            <person name="Liu W."/>
            <person name="Song Y."/>
            <person name="Salvetti E."/>
            <person name="Wrobel A."/>
            <person name="Rasinkangas P."/>
            <person name="Parkhill J."/>
            <person name="Rea M.C."/>
            <person name="O'Sullivan O."/>
            <person name="Ritari J."/>
            <person name="Douillard F.P."/>
            <person name="Paul Ross R."/>
            <person name="Yang R."/>
            <person name="Briner A.E."/>
            <person name="Felis G.E."/>
            <person name="de Vos W.M."/>
            <person name="Barrangou R."/>
            <person name="Klaenhammer T.R."/>
            <person name="Caufield P.W."/>
            <person name="Cui Y."/>
            <person name="Zhang H."/>
            <person name="O'Toole P.W."/>
        </authorList>
    </citation>
    <scope>NUCLEOTIDE SEQUENCE [LARGE SCALE GENOMIC DNA]</scope>
    <source>
        <strain evidence="1 2">LMG 26013</strain>
    </source>
</reference>
<name>A0A0R2MPH9_9LACO</name>
<dbReference type="InterPro" id="IPR037481">
    <property type="entry name" value="LacX"/>
</dbReference>
<dbReference type="CDD" id="cd09024">
    <property type="entry name" value="Aldose_epim_lacX"/>
    <property type="match status" value="1"/>
</dbReference>
<dbReference type="PANTHER" id="PTHR11122:SF13">
    <property type="entry name" value="GLUCOSE-6-PHOSPHATE 1-EPIMERASE"/>
    <property type="match status" value="1"/>
</dbReference>
<evidence type="ECO:0000313" key="2">
    <source>
        <dbReference type="Proteomes" id="UP000051783"/>
    </source>
</evidence>
<dbReference type="EMBL" id="JQCL01000029">
    <property type="protein sequence ID" value="KRO14048.1"/>
    <property type="molecule type" value="Genomic_DNA"/>
</dbReference>
<dbReference type="InterPro" id="IPR011013">
    <property type="entry name" value="Gal_mutarotase_sf_dom"/>
</dbReference>
<dbReference type="GO" id="GO:0005975">
    <property type="term" value="P:carbohydrate metabolic process"/>
    <property type="evidence" value="ECO:0007669"/>
    <property type="project" value="InterPro"/>
</dbReference>